<dbReference type="SUPFAM" id="SSF48403">
    <property type="entry name" value="Ankyrin repeat"/>
    <property type="match status" value="1"/>
</dbReference>
<dbReference type="STRING" id="1157962.A0A250XS22"/>
<organism evidence="4 5">
    <name type="scientific">Chlamydomonas eustigma</name>
    <dbReference type="NCBI Taxonomy" id="1157962"/>
    <lineage>
        <taxon>Eukaryota</taxon>
        <taxon>Viridiplantae</taxon>
        <taxon>Chlorophyta</taxon>
        <taxon>core chlorophytes</taxon>
        <taxon>Chlorophyceae</taxon>
        <taxon>CS clade</taxon>
        <taxon>Chlamydomonadales</taxon>
        <taxon>Chlamydomonadaceae</taxon>
        <taxon>Chlamydomonas</taxon>
    </lineage>
</organism>
<evidence type="ECO:0000313" key="4">
    <source>
        <dbReference type="EMBL" id="GAX85854.1"/>
    </source>
</evidence>
<evidence type="ECO:0000313" key="5">
    <source>
        <dbReference type="Proteomes" id="UP000232323"/>
    </source>
</evidence>
<dbReference type="Proteomes" id="UP000232323">
    <property type="component" value="Unassembled WGS sequence"/>
</dbReference>
<feature type="repeat" description="ANK" evidence="3">
    <location>
        <begin position="220"/>
        <end position="252"/>
    </location>
</feature>
<keyword evidence="1" id="KW-0677">Repeat</keyword>
<dbReference type="InterPro" id="IPR002110">
    <property type="entry name" value="Ankyrin_rpt"/>
</dbReference>
<evidence type="ECO:0000256" key="1">
    <source>
        <dbReference type="ARBA" id="ARBA00022737"/>
    </source>
</evidence>
<feature type="repeat" description="ANK" evidence="3">
    <location>
        <begin position="325"/>
        <end position="355"/>
    </location>
</feature>
<dbReference type="PROSITE" id="PS50297">
    <property type="entry name" value="ANK_REP_REGION"/>
    <property type="match status" value="3"/>
</dbReference>
<keyword evidence="5" id="KW-1185">Reference proteome</keyword>
<comment type="caution">
    <text evidence="4">The sequence shown here is derived from an EMBL/GenBank/DDBJ whole genome shotgun (WGS) entry which is preliminary data.</text>
</comment>
<dbReference type="EMBL" id="BEGY01000196">
    <property type="protein sequence ID" value="GAX85854.1"/>
    <property type="molecule type" value="Genomic_DNA"/>
</dbReference>
<evidence type="ECO:0000256" key="3">
    <source>
        <dbReference type="PROSITE-ProRule" id="PRU00023"/>
    </source>
</evidence>
<sequence length="355" mass="37655">MYISPFASHIINVETAAQMIHVDFRHQNTQDRQLEATTSFECDMLQQLINACKIGEAEYIIELVNTSQCDVNMKDPHTGRSAMHVACYHDQSGALRSLLSLGASFHQLDHSGATPVHVAAAHGLECLKLLLQDYHADGCARDGAGRTPLSHAASSGNLEAISVLLTHPSCGPGAVAIPDASGSLPIHQAASCGQAQVLKLLIHPLHGIGPDCEEEAPAPRRRSPLHLAAQMGHNAAVETLLALGGNPGVLDAQDASPCHVAAENGHLGVLQMLYQAGATCQSTDRDGWLPLQLAASQGHTNCVDFLLSACGSNVNEVNMISARNRGWTSLHCATKQKDVQMVLHLLACGADPTLR</sequence>
<dbReference type="PANTHER" id="PTHR24173">
    <property type="entry name" value="ANKYRIN REPEAT CONTAINING"/>
    <property type="match status" value="1"/>
</dbReference>
<proteinExistence type="predicted"/>
<dbReference type="PROSITE" id="PS50088">
    <property type="entry name" value="ANK_REPEAT"/>
    <property type="match status" value="5"/>
</dbReference>
<gene>
    <name evidence="4" type="ORF">CEUSTIGMA_g13269.t1</name>
</gene>
<feature type="repeat" description="ANK" evidence="3">
    <location>
        <begin position="78"/>
        <end position="110"/>
    </location>
</feature>
<protein>
    <submittedName>
        <fullName evidence="4">Uncharacterized protein</fullName>
    </submittedName>
</protein>
<dbReference type="OrthoDB" id="539099at2759"/>
<dbReference type="Gene3D" id="1.25.40.20">
    <property type="entry name" value="Ankyrin repeat-containing domain"/>
    <property type="match status" value="3"/>
</dbReference>
<feature type="repeat" description="ANK" evidence="3">
    <location>
        <begin position="286"/>
        <end position="319"/>
    </location>
</feature>
<dbReference type="InterPro" id="IPR036770">
    <property type="entry name" value="Ankyrin_rpt-contain_sf"/>
</dbReference>
<evidence type="ECO:0000256" key="2">
    <source>
        <dbReference type="ARBA" id="ARBA00023043"/>
    </source>
</evidence>
<keyword evidence="2 3" id="KW-0040">ANK repeat</keyword>
<dbReference type="SMART" id="SM00248">
    <property type="entry name" value="ANK"/>
    <property type="match status" value="8"/>
</dbReference>
<dbReference type="Pfam" id="PF00023">
    <property type="entry name" value="Ank"/>
    <property type="match status" value="1"/>
</dbReference>
<feature type="repeat" description="ANK" evidence="3">
    <location>
        <begin position="253"/>
        <end position="285"/>
    </location>
</feature>
<dbReference type="PANTHER" id="PTHR24173:SF74">
    <property type="entry name" value="ANKYRIN REPEAT DOMAIN-CONTAINING PROTEIN 16"/>
    <property type="match status" value="1"/>
</dbReference>
<dbReference type="Pfam" id="PF12796">
    <property type="entry name" value="Ank_2"/>
    <property type="match status" value="3"/>
</dbReference>
<accession>A0A250XS22</accession>
<dbReference type="AlphaFoldDB" id="A0A250XS22"/>
<reference evidence="4 5" key="1">
    <citation type="submission" date="2017-08" db="EMBL/GenBank/DDBJ databases">
        <title>Acidophilic green algal genome provides insights into adaptation to an acidic environment.</title>
        <authorList>
            <person name="Hirooka S."/>
            <person name="Hirose Y."/>
            <person name="Kanesaki Y."/>
            <person name="Higuchi S."/>
            <person name="Fujiwara T."/>
            <person name="Onuma R."/>
            <person name="Era A."/>
            <person name="Ohbayashi R."/>
            <person name="Uzuka A."/>
            <person name="Nozaki H."/>
            <person name="Yoshikawa H."/>
            <person name="Miyagishima S.Y."/>
        </authorList>
    </citation>
    <scope>NUCLEOTIDE SEQUENCE [LARGE SCALE GENOMIC DNA]</scope>
    <source>
        <strain evidence="4 5">NIES-2499</strain>
    </source>
</reference>
<name>A0A250XS22_9CHLO</name>